<dbReference type="Pfam" id="PF05697">
    <property type="entry name" value="Trigger_N"/>
    <property type="match status" value="1"/>
</dbReference>
<dbReference type="Gene3D" id="1.10.3120.10">
    <property type="entry name" value="Trigger factor, C-terminal domain"/>
    <property type="match status" value="1"/>
</dbReference>
<evidence type="ECO:0000313" key="10">
    <source>
        <dbReference type="EMBL" id="VAX39160.1"/>
    </source>
</evidence>
<dbReference type="InterPro" id="IPR008881">
    <property type="entry name" value="Trigger_fac_ribosome-bd_bac"/>
</dbReference>
<accession>A0A3B1DVE0</accession>
<dbReference type="Pfam" id="PF05698">
    <property type="entry name" value="Trigger_C"/>
    <property type="match status" value="1"/>
</dbReference>
<feature type="domain" description="Trigger factor ribosome-binding bacterial" evidence="8">
    <location>
        <begin position="2"/>
        <end position="66"/>
    </location>
</feature>
<evidence type="ECO:0000256" key="2">
    <source>
        <dbReference type="ARBA" id="ARBA00005464"/>
    </source>
</evidence>
<feature type="non-terminal residue" evidence="10">
    <location>
        <position position="1"/>
    </location>
</feature>
<dbReference type="NCBIfam" id="TIGR00115">
    <property type="entry name" value="tig"/>
    <property type="match status" value="1"/>
</dbReference>
<feature type="region of interest" description="Disordered" evidence="7">
    <location>
        <begin position="1"/>
        <end position="20"/>
    </location>
</feature>
<evidence type="ECO:0000256" key="4">
    <source>
        <dbReference type="ARBA" id="ARBA00023110"/>
    </source>
</evidence>
<proteinExistence type="inferred from homology"/>
<dbReference type="EC" id="5.2.1.8" evidence="3"/>
<dbReference type="GO" id="GO:0015031">
    <property type="term" value="P:protein transport"/>
    <property type="evidence" value="ECO:0007669"/>
    <property type="project" value="InterPro"/>
</dbReference>
<evidence type="ECO:0000256" key="1">
    <source>
        <dbReference type="ARBA" id="ARBA00000971"/>
    </source>
</evidence>
<evidence type="ECO:0000259" key="9">
    <source>
        <dbReference type="Pfam" id="PF05698"/>
    </source>
</evidence>
<dbReference type="GO" id="GO:0003755">
    <property type="term" value="F:peptidyl-prolyl cis-trans isomerase activity"/>
    <property type="evidence" value="ECO:0007669"/>
    <property type="project" value="UniProtKB-KW"/>
</dbReference>
<dbReference type="InterPro" id="IPR008880">
    <property type="entry name" value="Trigger_fac_C"/>
</dbReference>
<evidence type="ECO:0000256" key="5">
    <source>
        <dbReference type="ARBA" id="ARBA00023186"/>
    </source>
</evidence>
<reference evidence="10" key="1">
    <citation type="submission" date="2018-06" db="EMBL/GenBank/DDBJ databases">
        <authorList>
            <person name="Zhirakovskaya E."/>
        </authorList>
    </citation>
    <scope>NUCLEOTIDE SEQUENCE</scope>
</reference>
<dbReference type="InterPro" id="IPR005215">
    <property type="entry name" value="Trig_fac"/>
</dbReference>
<comment type="similarity">
    <text evidence="2">Belongs to the FKBP-type PPIase family. Tig subfamily.</text>
</comment>
<keyword evidence="4" id="KW-0697">Rotamase</keyword>
<dbReference type="Gene3D" id="3.10.50.40">
    <property type="match status" value="1"/>
</dbReference>
<comment type="catalytic activity">
    <reaction evidence="1">
        <text>[protein]-peptidylproline (omega=180) = [protein]-peptidylproline (omega=0)</text>
        <dbReference type="Rhea" id="RHEA:16237"/>
        <dbReference type="Rhea" id="RHEA-COMP:10747"/>
        <dbReference type="Rhea" id="RHEA-COMP:10748"/>
        <dbReference type="ChEBI" id="CHEBI:83833"/>
        <dbReference type="ChEBI" id="CHEBI:83834"/>
        <dbReference type="EC" id="5.2.1.8"/>
    </reaction>
</comment>
<sequence>EQISDDHDIDPIGEPDLDMENIEFPESGDLEYEFDIEVRPSFELPDFKSFKLNRSTHEITEQEVGDYMSRYLSQYGELVEKEGGAEAGDYITIAIEFTKDEKTLSKKSSEVLEIKPTLRFEDTELTEFDKLMAGAKEGDVRESEVTISQEAESLEMRGETVQVKFTVKALRRMDVPELNAEFLERINAESEEGLKESLKETLERQNDYRQRQSARKQIREKMIDAANWDLPEDLVLRQVDNALRRETLEMQQAGFSKQEILSRQNEMRNDSITSTREALKEHFILDKVADEQNIEVDEQEIETEIIMMAYQRGENPRRLRAQLVKSGMMENLEAQLKERDTIDYILEQVQYTDVESEPFIEGSVEAIALSACGFKEGITNVETEEDEEENNDDE</sequence>
<gene>
    <name evidence="10" type="ORF">MNBD_PLANCTO02-1777</name>
</gene>
<dbReference type="SUPFAM" id="SSF109998">
    <property type="entry name" value="Triger factor/SurA peptide-binding domain-like"/>
    <property type="match status" value="1"/>
</dbReference>
<organism evidence="10">
    <name type="scientific">hydrothermal vent metagenome</name>
    <dbReference type="NCBI Taxonomy" id="652676"/>
    <lineage>
        <taxon>unclassified sequences</taxon>
        <taxon>metagenomes</taxon>
        <taxon>ecological metagenomes</taxon>
    </lineage>
</organism>
<feature type="compositionally biased region" description="Basic and acidic residues" evidence="7">
    <location>
        <begin position="1"/>
        <end position="10"/>
    </location>
</feature>
<dbReference type="InterPro" id="IPR036611">
    <property type="entry name" value="Trigger_fac_ribosome-bd_sf"/>
</dbReference>
<dbReference type="AlphaFoldDB" id="A0A3B1DVE0"/>
<feature type="compositionally biased region" description="Acidic residues" evidence="7">
    <location>
        <begin position="11"/>
        <end position="20"/>
    </location>
</feature>
<keyword evidence="5" id="KW-0143">Chaperone</keyword>
<evidence type="ECO:0000259" key="8">
    <source>
        <dbReference type="Pfam" id="PF05697"/>
    </source>
</evidence>
<feature type="domain" description="Trigger factor C-terminal" evidence="9">
    <location>
        <begin position="192"/>
        <end position="347"/>
    </location>
</feature>
<dbReference type="SUPFAM" id="SSF102735">
    <property type="entry name" value="Trigger factor ribosome-binding domain"/>
    <property type="match status" value="1"/>
</dbReference>
<evidence type="ECO:0000256" key="7">
    <source>
        <dbReference type="SAM" id="MobiDB-lite"/>
    </source>
</evidence>
<dbReference type="InterPro" id="IPR037041">
    <property type="entry name" value="Trigger_fac_C_sf"/>
</dbReference>
<dbReference type="PIRSF" id="PIRSF003095">
    <property type="entry name" value="Trigger_factor"/>
    <property type="match status" value="1"/>
</dbReference>
<dbReference type="GO" id="GO:0006457">
    <property type="term" value="P:protein folding"/>
    <property type="evidence" value="ECO:0007669"/>
    <property type="project" value="InterPro"/>
</dbReference>
<name>A0A3B1DVE0_9ZZZZ</name>
<protein>
    <recommendedName>
        <fullName evidence="3">peptidylprolyl isomerase</fullName>
        <ecNumber evidence="3">5.2.1.8</ecNumber>
    </recommendedName>
</protein>
<evidence type="ECO:0000256" key="6">
    <source>
        <dbReference type="ARBA" id="ARBA00023235"/>
    </source>
</evidence>
<dbReference type="EMBL" id="UOGL01000307">
    <property type="protein sequence ID" value="VAX39160.1"/>
    <property type="molecule type" value="Genomic_DNA"/>
</dbReference>
<dbReference type="InterPro" id="IPR027304">
    <property type="entry name" value="Trigger_fact/SurA_dom_sf"/>
</dbReference>
<keyword evidence="6" id="KW-0413">Isomerase</keyword>
<evidence type="ECO:0000256" key="3">
    <source>
        <dbReference type="ARBA" id="ARBA00013194"/>
    </source>
</evidence>
<dbReference type="InterPro" id="IPR046357">
    <property type="entry name" value="PPIase_dom_sf"/>
</dbReference>